<dbReference type="PROSITE" id="PS00211">
    <property type="entry name" value="ABC_TRANSPORTER_1"/>
    <property type="match status" value="1"/>
</dbReference>
<organism evidence="6 7">
    <name type="scientific">Anaerocolumna jejuensis DSM 15929</name>
    <dbReference type="NCBI Taxonomy" id="1121322"/>
    <lineage>
        <taxon>Bacteria</taxon>
        <taxon>Bacillati</taxon>
        <taxon>Bacillota</taxon>
        <taxon>Clostridia</taxon>
        <taxon>Lachnospirales</taxon>
        <taxon>Lachnospiraceae</taxon>
        <taxon>Anaerocolumna</taxon>
    </lineage>
</organism>
<gene>
    <name evidence="6" type="ORF">SAMN02745136_03171</name>
</gene>
<dbReference type="InterPro" id="IPR027417">
    <property type="entry name" value="P-loop_NTPase"/>
</dbReference>
<dbReference type="AlphaFoldDB" id="A0A1M6UT31"/>
<dbReference type="InterPro" id="IPR003593">
    <property type="entry name" value="AAA+_ATPase"/>
</dbReference>
<keyword evidence="3" id="KW-0547">Nucleotide-binding</keyword>
<evidence type="ECO:0000259" key="5">
    <source>
        <dbReference type="PROSITE" id="PS50893"/>
    </source>
</evidence>
<dbReference type="PANTHER" id="PTHR43335:SF8">
    <property type="entry name" value="ABC TRANSPORTER, ATP-BINDING PROTEIN"/>
    <property type="match status" value="1"/>
</dbReference>
<sequence length="308" mass="34271">MKGKEYILRTNSLSKSYHGCRVLQKVSIDLEPGRIYGLIGQNGAGKTTLMRAITGLTFPEEGSIELFGQRGKDLPEERKRIGSMIEYPSIIPYMSAGENLTYYKTLRGIPGKALVGELLALVGLKDTGRKAARNFSLGMKQRLGIAIALIGNPDLLILDEPINGLDPLGVIEIRELIKRLCEERHMTILISSHNLPELYQTATDYIIIHHGSIKRAITQKELEENCKHHILIGSMEPEKVVNVIEMQLHTDKYKVMPDKTVKLYDCLDEKETVAKALMDSGIIMTSFTVQGDTLENYFLSVIGGEGNA</sequence>
<name>A0A1M6UT31_9FIRM</name>
<evidence type="ECO:0000313" key="6">
    <source>
        <dbReference type="EMBL" id="SHK72337.1"/>
    </source>
</evidence>
<evidence type="ECO:0000256" key="3">
    <source>
        <dbReference type="ARBA" id="ARBA00022741"/>
    </source>
</evidence>
<dbReference type="InterPro" id="IPR003439">
    <property type="entry name" value="ABC_transporter-like_ATP-bd"/>
</dbReference>
<dbReference type="OrthoDB" id="9809205at2"/>
<keyword evidence="2" id="KW-0813">Transport</keyword>
<evidence type="ECO:0000256" key="2">
    <source>
        <dbReference type="ARBA" id="ARBA00022448"/>
    </source>
</evidence>
<dbReference type="Pfam" id="PF00005">
    <property type="entry name" value="ABC_tran"/>
    <property type="match status" value="1"/>
</dbReference>
<protein>
    <submittedName>
        <fullName evidence="6">ABC-2 type transport system ATP-binding protein</fullName>
    </submittedName>
</protein>
<dbReference type="InterPro" id="IPR017871">
    <property type="entry name" value="ABC_transporter-like_CS"/>
</dbReference>
<dbReference type="SMART" id="SM00382">
    <property type="entry name" value="AAA"/>
    <property type="match status" value="1"/>
</dbReference>
<dbReference type="PROSITE" id="PS50893">
    <property type="entry name" value="ABC_TRANSPORTER_2"/>
    <property type="match status" value="1"/>
</dbReference>
<reference evidence="6 7" key="1">
    <citation type="submission" date="2016-11" db="EMBL/GenBank/DDBJ databases">
        <authorList>
            <person name="Jaros S."/>
            <person name="Januszkiewicz K."/>
            <person name="Wedrychowicz H."/>
        </authorList>
    </citation>
    <scope>NUCLEOTIDE SEQUENCE [LARGE SCALE GENOMIC DNA]</scope>
    <source>
        <strain evidence="6 7">DSM 15929</strain>
    </source>
</reference>
<feature type="domain" description="ABC transporter" evidence="5">
    <location>
        <begin position="8"/>
        <end position="235"/>
    </location>
</feature>
<accession>A0A1M6UT31</accession>
<dbReference type="RefSeq" id="WP_073277661.1">
    <property type="nucleotide sequence ID" value="NZ_FRAC01000016.1"/>
</dbReference>
<evidence type="ECO:0000313" key="7">
    <source>
        <dbReference type="Proteomes" id="UP000184386"/>
    </source>
</evidence>
<dbReference type="Gene3D" id="3.40.50.300">
    <property type="entry name" value="P-loop containing nucleotide triphosphate hydrolases"/>
    <property type="match status" value="1"/>
</dbReference>
<dbReference type="EMBL" id="FRAC01000016">
    <property type="protein sequence ID" value="SHK72337.1"/>
    <property type="molecule type" value="Genomic_DNA"/>
</dbReference>
<keyword evidence="4 6" id="KW-0067">ATP-binding</keyword>
<evidence type="ECO:0000256" key="4">
    <source>
        <dbReference type="ARBA" id="ARBA00022840"/>
    </source>
</evidence>
<evidence type="ECO:0000256" key="1">
    <source>
        <dbReference type="ARBA" id="ARBA00005417"/>
    </source>
</evidence>
<keyword evidence="7" id="KW-1185">Reference proteome</keyword>
<dbReference type="SUPFAM" id="SSF52540">
    <property type="entry name" value="P-loop containing nucleoside triphosphate hydrolases"/>
    <property type="match status" value="1"/>
</dbReference>
<dbReference type="STRING" id="1121322.SAMN02745136_03171"/>
<comment type="similarity">
    <text evidence="1">Belongs to the ABC transporter superfamily.</text>
</comment>
<dbReference type="GO" id="GO:0016887">
    <property type="term" value="F:ATP hydrolysis activity"/>
    <property type="evidence" value="ECO:0007669"/>
    <property type="project" value="InterPro"/>
</dbReference>
<proteinExistence type="inferred from homology"/>
<dbReference type="PANTHER" id="PTHR43335">
    <property type="entry name" value="ABC TRANSPORTER, ATP-BINDING PROTEIN"/>
    <property type="match status" value="1"/>
</dbReference>
<dbReference type="Proteomes" id="UP000184386">
    <property type="component" value="Unassembled WGS sequence"/>
</dbReference>
<dbReference type="GO" id="GO:0005524">
    <property type="term" value="F:ATP binding"/>
    <property type="evidence" value="ECO:0007669"/>
    <property type="project" value="UniProtKB-KW"/>
</dbReference>